<feature type="domain" description="Electron transfer flavoprotein alpha/beta-subunit N-terminal" evidence="3">
    <location>
        <begin position="6"/>
        <end position="190"/>
    </location>
</feature>
<comment type="similarity">
    <text evidence="1">Belongs to the ETF alpha-subunit/FixB family.</text>
</comment>
<dbReference type="CDD" id="cd01715">
    <property type="entry name" value="ETF_alpha"/>
    <property type="match status" value="1"/>
</dbReference>
<protein>
    <submittedName>
        <fullName evidence="4">Electron transfer flavoprotein alpha subunit</fullName>
    </submittedName>
</protein>
<dbReference type="Proteomes" id="UP001225644">
    <property type="component" value="Unassembled WGS sequence"/>
</dbReference>
<accession>A0ABU0B106</accession>
<dbReference type="SMART" id="SM00893">
    <property type="entry name" value="ETF"/>
    <property type="match status" value="1"/>
</dbReference>
<dbReference type="PIRSF" id="PIRSF000089">
    <property type="entry name" value="Electra_flavoP_a"/>
    <property type="match status" value="1"/>
</dbReference>
<evidence type="ECO:0000259" key="3">
    <source>
        <dbReference type="SMART" id="SM00893"/>
    </source>
</evidence>
<dbReference type="InterPro" id="IPR014730">
    <property type="entry name" value="ETF_a/b_N"/>
</dbReference>
<dbReference type="Pfam" id="PF01012">
    <property type="entry name" value="ETF"/>
    <property type="match status" value="1"/>
</dbReference>
<proteinExistence type="inferred from homology"/>
<reference evidence="4 5" key="1">
    <citation type="submission" date="2023-07" db="EMBL/GenBank/DDBJ databases">
        <title>Genomic Encyclopedia of Type Strains, Phase IV (KMG-IV): sequencing the most valuable type-strain genomes for metagenomic binning, comparative biology and taxonomic classification.</title>
        <authorList>
            <person name="Goeker M."/>
        </authorList>
    </citation>
    <scope>NUCLEOTIDE SEQUENCE [LARGE SCALE GENOMIC DNA]</scope>
    <source>
        <strain evidence="4 5">DSM 12396</strain>
    </source>
</reference>
<dbReference type="Gene3D" id="3.40.50.620">
    <property type="entry name" value="HUPs"/>
    <property type="match status" value="1"/>
</dbReference>
<evidence type="ECO:0000256" key="1">
    <source>
        <dbReference type="ARBA" id="ARBA00005817"/>
    </source>
</evidence>
<evidence type="ECO:0000256" key="2">
    <source>
        <dbReference type="ARBA" id="ARBA00022630"/>
    </source>
</evidence>
<dbReference type="Gene3D" id="3.40.50.1220">
    <property type="entry name" value="TPP-binding domain"/>
    <property type="match status" value="1"/>
</dbReference>
<keyword evidence="5" id="KW-1185">Reference proteome</keyword>
<dbReference type="PANTHER" id="PTHR43153">
    <property type="entry name" value="ELECTRON TRANSFER FLAVOPROTEIN ALPHA"/>
    <property type="match status" value="1"/>
</dbReference>
<evidence type="ECO:0000313" key="4">
    <source>
        <dbReference type="EMBL" id="MDQ0286397.1"/>
    </source>
</evidence>
<dbReference type="Pfam" id="PF00766">
    <property type="entry name" value="ETF_alpha"/>
    <property type="match status" value="1"/>
</dbReference>
<dbReference type="InterPro" id="IPR029035">
    <property type="entry name" value="DHS-like_NAD/FAD-binding_dom"/>
</dbReference>
<dbReference type="RefSeq" id="WP_307401504.1">
    <property type="nucleotide sequence ID" value="NZ_JAUSUX010000010.1"/>
</dbReference>
<comment type="caution">
    <text evidence="4">The sequence shown here is derived from an EMBL/GenBank/DDBJ whole genome shotgun (WGS) entry which is preliminary data.</text>
</comment>
<dbReference type="SUPFAM" id="SSF52402">
    <property type="entry name" value="Adenine nucleotide alpha hydrolases-like"/>
    <property type="match status" value="1"/>
</dbReference>
<gene>
    <name evidence="4" type="ORF">J2Z49_001511</name>
</gene>
<dbReference type="InterPro" id="IPR014731">
    <property type="entry name" value="ETF_asu_C"/>
</dbReference>
<dbReference type="InterPro" id="IPR001308">
    <property type="entry name" value="ETF_a/FixB"/>
</dbReference>
<dbReference type="EMBL" id="JAUSUX010000010">
    <property type="protein sequence ID" value="MDQ0286397.1"/>
    <property type="molecule type" value="Genomic_DNA"/>
</dbReference>
<dbReference type="InterPro" id="IPR033947">
    <property type="entry name" value="ETF_alpha_N"/>
</dbReference>
<name>A0ABU0B106_9FIRM</name>
<organism evidence="4 5">
    <name type="scientific">Desulfofundulus luciae</name>
    <dbReference type="NCBI Taxonomy" id="74702"/>
    <lineage>
        <taxon>Bacteria</taxon>
        <taxon>Bacillati</taxon>
        <taxon>Bacillota</taxon>
        <taxon>Clostridia</taxon>
        <taxon>Eubacteriales</taxon>
        <taxon>Peptococcaceae</taxon>
        <taxon>Desulfofundulus</taxon>
    </lineage>
</organism>
<dbReference type="PANTHER" id="PTHR43153:SF1">
    <property type="entry name" value="ELECTRON TRANSFER FLAVOPROTEIN SUBUNIT ALPHA, MITOCHONDRIAL"/>
    <property type="match status" value="1"/>
</dbReference>
<evidence type="ECO:0000313" key="5">
    <source>
        <dbReference type="Proteomes" id="UP001225644"/>
    </source>
</evidence>
<sequence>MVGRDIWIWAEFCRNEPSPLTLELLAAGRFLADRSGGRVTAVVTGEVSSDGAATLGLYGADHVLVLSHPALARFSDEDHAHALAAAVKTRKPAVLLLGASIAGKSVAPRVAAKLGAGLLAECTAIDWTAETLRGVVPLYGGTVLATKEVVALPALAVMRAKSFTPLSPDGNPDVTVEEVRLAPGGLPERVKVIEVAVEETGEVRLEDADVIVSGGRGLGRSEHYKLVRELAEVLGAACGASRAIVDAGWVPYKHQVGQTGKSVKPKVYIACGISGAVQHLAGMRNSDIIVAINNDVEAPIFQLATYGIVGDVLEVLPALTAAFRKRASEG</sequence>
<dbReference type="SUPFAM" id="SSF52467">
    <property type="entry name" value="DHS-like NAD/FAD-binding domain"/>
    <property type="match status" value="1"/>
</dbReference>
<keyword evidence="2" id="KW-0285">Flavoprotein</keyword>
<dbReference type="InterPro" id="IPR014729">
    <property type="entry name" value="Rossmann-like_a/b/a_fold"/>
</dbReference>